<feature type="transmembrane region" description="Helical" evidence="1">
    <location>
        <begin position="107"/>
        <end position="126"/>
    </location>
</feature>
<dbReference type="InterPro" id="IPR032834">
    <property type="entry name" value="NatK-like_C"/>
</dbReference>
<evidence type="ECO:0000313" key="4">
    <source>
        <dbReference type="Proteomes" id="UP000178622"/>
    </source>
</evidence>
<dbReference type="STRING" id="1859473.BG261_04585"/>
<dbReference type="RefSeq" id="WP_070792528.1">
    <property type="nucleotide sequence ID" value="NZ_MKIR01000022.1"/>
</dbReference>
<protein>
    <recommendedName>
        <fullName evidence="2">Sensor histidine kinase NatK-like C-terminal domain-containing protein</fullName>
    </recommendedName>
</protein>
<comment type="caution">
    <text evidence="3">The sequence shown here is derived from an EMBL/GenBank/DDBJ whole genome shotgun (WGS) entry which is preliminary data.</text>
</comment>
<organism evidence="3 4">
    <name type="scientific">Floricoccus tropicus</name>
    <dbReference type="NCBI Taxonomy" id="1859473"/>
    <lineage>
        <taxon>Bacteria</taxon>
        <taxon>Bacillati</taxon>
        <taxon>Bacillota</taxon>
        <taxon>Bacilli</taxon>
        <taxon>Lactobacillales</taxon>
        <taxon>Streptococcaceae</taxon>
        <taxon>Floricoccus</taxon>
    </lineage>
</organism>
<keyword evidence="1" id="KW-1133">Transmembrane helix</keyword>
<accession>A0A1E8GMS8</accession>
<dbReference type="SUPFAM" id="SSF55874">
    <property type="entry name" value="ATPase domain of HSP90 chaperone/DNA topoisomerase II/histidine kinase"/>
    <property type="match status" value="1"/>
</dbReference>
<dbReference type="Pfam" id="PF14501">
    <property type="entry name" value="HATPase_c_5"/>
    <property type="match status" value="1"/>
</dbReference>
<dbReference type="Gene3D" id="3.30.565.10">
    <property type="entry name" value="Histidine kinase-like ATPase, C-terminal domain"/>
    <property type="match status" value="1"/>
</dbReference>
<name>A0A1E8GMS8_9LACT</name>
<dbReference type="GO" id="GO:0042802">
    <property type="term" value="F:identical protein binding"/>
    <property type="evidence" value="ECO:0007669"/>
    <property type="project" value="TreeGrafter"/>
</dbReference>
<feature type="transmembrane region" description="Helical" evidence="1">
    <location>
        <begin position="28"/>
        <end position="61"/>
    </location>
</feature>
<evidence type="ECO:0000259" key="2">
    <source>
        <dbReference type="Pfam" id="PF14501"/>
    </source>
</evidence>
<feature type="transmembrane region" description="Helical" evidence="1">
    <location>
        <begin position="73"/>
        <end position="95"/>
    </location>
</feature>
<keyword evidence="1" id="KW-0812">Transmembrane</keyword>
<gene>
    <name evidence="3" type="ORF">BG261_04585</name>
</gene>
<feature type="domain" description="Sensor histidine kinase NatK-like C-terminal" evidence="2">
    <location>
        <begin position="327"/>
        <end position="430"/>
    </location>
</feature>
<feature type="transmembrane region" description="Helical" evidence="1">
    <location>
        <begin position="184"/>
        <end position="201"/>
    </location>
</feature>
<evidence type="ECO:0000313" key="3">
    <source>
        <dbReference type="EMBL" id="OFI48943.1"/>
    </source>
</evidence>
<dbReference type="PANTHER" id="PTHR40448:SF1">
    <property type="entry name" value="TWO-COMPONENT SENSOR HISTIDINE KINASE"/>
    <property type="match status" value="1"/>
</dbReference>
<dbReference type="AlphaFoldDB" id="A0A1E8GMS8"/>
<proteinExistence type="predicted"/>
<dbReference type="EMBL" id="MKIR01000022">
    <property type="protein sequence ID" value="OFI48943.1"/>
    <property type="molecule type" value="Genomic_DNA"/>
</dbReference>
<sequence length="434" mass="50305">MFVLSVVTQVILYWSIFYQISKIKIKPLFVVISVAYFLATTYFLDAFSIFDIIPFFGIYAYCMEGIKQKSLAYFYAIYTAFASILLTNFSDAILYEFGMGNFYDKHFMLMDSVTSLVPIFIHYVILKISRIDFDQVDSNSLFIKKNLLLPVNIILSIFYLLIIFLSYYEIILRKASTASEYTKYILFLEIFGFFAILAFIGNRIKDYWRMQIDEARETQYHNLNLYINEVEGMYQTIRGFKHDYSNMLISLKQSVDSGDICQVQETYEEILNSANLKLTGRTMNIAELANVGDPAVKSVLFWKLTEARQKHIEVSIEIKKYIEKIDMDILDFVRLTSIILDNAIEEAVTTANPKLNFALIKEEHETVMVVQNSWNVKNIAISRIFEEGYSSKGEGRGTGLFNVRQIINLYDNTSIDTEIDNHYFTQIISIGDEI</sequence>
<evidence type="ECO:0000256" key="1">
    <source>
        <dbReference type="SAM" id="Phobius"/>
    </source>
</evidence>
<dbReference type="Proteomes" id="UP000178622">
    <property type="component" value="Unassembled WGS sequence"/>
</dbReference>
<reference evidence="4" key="1">
    <citation type="submission" date="2016-09" db="EMBL/GenBank/DDBJ databases">
        <title>Draft genome sequence of a novel species of the family Streptococcaceae isolated from flowers.</title>
        <authorList>
            <person name="Chuah L.-O."/>
            <person name="Yap K.-P."/>
            <person name="Thong K.L."/>
            <person name="Liong M.T."/>
            <person name="Ahmad R."/>
            <person name="Rusul G."/>
        </authorList>
    </citation>
    <scope>NUCLEOTIDE SEQUENCE [LARGE SCALE GENOMIC DNA]</scope>
    <source>
        <strain evidence="4">DF1</strain>
    </source>
</reference>
<dbReference type="PANTHER" id="PTHR40448">
    <property type="entry name" value="TWO-COMPONENT SENSOR HISTIDINE KINASE"/>
    <property type="match status" value="1"/>
</dbReference>
<keyword evidence="1" id="KW-0472">Membrane</keyword>
<feature type="transmembrane region" description="Helical" evidence="1">
    <location>
        <begin position="147"/>
        <end position="168"/>
    </location>
</feature>
<keyword evidence="4" id="KW-1185">Reference proteome</keyword>
<dbReference type="OrthoDB" id="1656061at2"/>
<dbReference type="InterPro" id="IPR036890">
    <property type="entry name" value="HATPase_C_sf"/>
</dbReference>